<dbReference type="RefSeq" id="WP_264744611.1">
    <property type="nucleotide sequence ID" value="NZ_JAPDHV010000009.1"/>
</dbReference>
<dbReference type="NCBIfam" id="TIGR01200">
    <property type="entry name" value="GLPGLI"/>
    <property type="match status" value="1"/>
</dbReference>
<comment type="caution">
    <text evidence="1">The sequence shown here is derived from an EMBL/GenBank/DDBJ whole genome shotgun (WGS) entry which is preliminary data.</text>
</comment>
<accession>A0ABT3HSC7</accession>
<protein>
    <submittedName>
        <fullName evidence="1">GLPGLI family protein</fullName>
    </submittedName>
</protein>
<dbReference type="InterPro" id="IPR005901">
    <property type="entry name" value="GLPGLI"/>
</dbReference>
<dbReference type="Proteomes" id="UP001163719">
    <property type="component" value="Unassembled WGS sequence"/>
</dbReference>
<reference evidence="1" key="1">
    <citation type="submission" date="2022-10" db="EMBL/GenBank/DDBJ databases">
        <title>Chryseobacterium babae sp. nov. isolated from the gut of the beetle Oryctes rhinoceros, and Chryseobacterium kimseyorum sp. nov., isolated from a stick insect rearing cage.</title>
        <authorList>
            <person name="Shelomi M."/>
            <person name="Han C.-J."/>
            <person name="Chen W.-M."/>
            <person name="Chen H.-K."/>
            <person name="Liaw S.-J."/>
            <person name="Muhle E."/>
            <person name="Clermont D."/>
        </authorList>
    </citation>
    <scope>NUCLEOTIDE SEQUENCE</scope>
    <source>
        <strain evidence="1">WLa1L2M3</strain>
    </source>
</reference>
<evidence type="ECO:0000313" key="2">
    <source>
        <dbReference type="Proteomes" id="UP001163719"/>
    </source>
</evidence>
<evidence type="ECO:0000313" key="1">
    <source>
        <dbReference type="EMBL" id="MCW3162696.1"/>
    </source>
</evidence>
<dbReference type="EMBL" id="JAPDHV010000009">
    <property type="protein sequence ID" value="MCW3162696.1"/>
    <property type="molecule type" value="Genomic_DNA"/>
</dbReference>
<proteinExistence type="predicted"/>
<sequence length="272" mass="32023">MKNLFLILLILPIFFFAQNKRFFYEYNFKPDSTENVVIKEIMYLDINDINSLFYSQRKFVSDSTIVEDSKKGKFGMPPKDLNIFYQIEKKDNKIYYKTNDFNLGKIKVEDTRKMNWSISSETKKIGDYRVQKASTNFAGRVWIAWFSTDIPFQEGPYKFHGLPGLIVKLEDNTKSHIFELIGNSNLLPFVYPEIENGKEKSTSLEEFRKHYKNYRKDPASGIRQQYMQGKIPNQRDSEGNMSTGLDVVNRVEKLLKERLKKDNNILELDLLK</sequence>
<keyword evidence="2" id="KW-1185">Reference proteome</keyword>
<dbReference type="Pfam" id="PF09697">
    <property type="entry name" value="Porph_ging"/>
    <property type="match status" value="1"/>
</dbReference>
<name>A0ABT3HSC7_9FLAO</name>
<organism evidence="1 2">
    <name type="scientific">Chryseobacterium oryctis</name>
    <dbReference type="NCBI Taxonomy" id="2952618"/>
    <lineage>
        <taxon>Bacteria</taxon>
        <taxon>Pseudomonadati</taxon>
        <taxon>Bacteroidota</taxon>
        <taxon>Flavobacteriia</taxon>
        <taxon>Flavobacteriales</taxon>
        <taxon>Weeksellaceae</taxon>
        <taxon>Chryseobacterium group</taxon>
        <taxon>Chryseobacterium</taxon>
    </lineage>
</organism>
<gene>
    <name evidence="1" type="ORF">OH806_15595</name>
</gene>